<gene>
    <name evidence="2" type="ORF">SAMN06295920_103132</name>
</gene>
<protein>
    <submittedName>
        <fullName evidence="2">Phage recombination protein Bet</fullName>
    </submittedName>
</protein>
<accession>A0A1T5BMY2</accession>
<reference evidence="3" key="1">
    <citation type="submission" date="2017-02" db="EMBL/GenBank/DDBJ databases">
        <authorList>
            <person name="Varghese N."/>
            <person name="Submissions S."/>
        </authorList>
    </citation>
    <scope>NUCLEOTIDE SEQUENCE [LARGE SCALE GENOMIC DNA]</scope>
    <source>
        <strain evidence="3">UM2</strain>
    </source>
</reference>
<feature type="compositionally biased region" description="Basic and acidic residues" evidence="1">
    <location>
        <begin position="260"/>
        <end position="277"/>
    </location>
</feature>
<keyword evidence="3" id="KW-1185">Reference proteome</keyword>
<evidence type="ECO:0000313" key="3">
    <source>
        <dbReference type="Proteomes" id="UP000189818"/>
    </source>
</evidence>
<feature type="region of interest" description="Disordered" evidence="1">
    <location>
        <begin position="212"/>
        <end position="277"/>
    </location>
</feature>
<dbReference type="GO" id="GO:0003677">
    <property type="term" value="F:DNA binding"/>
    <property type="evidence" value="ECO:0007669"/>
    <property type="project" value="InterPro"/>
</dbReference>
<dbReference type="EMBL" id="FUYM01000003">
    <property type="protein sequence ID" value="SKB48505.1"/>
    <property type="molecule type" value="Genomic_DNA"/>
</dbReference>
<feature type="compositionally biased region" description="Acidic residues" evidence="1">
    <location>
        <begin position="247"/>
        <end position="259"/>
    </location>
</feature>
<sequence length="277" mass="31398">MNQLTNRPARAAAMQRQENAIQQNVQRIEATKRMSALDVMAARLNITSTGLKSTLMNTVFRIKENGKYRSPTDDEFAALVIVANEYRLNPLTKEIYAYPAKGGGIVPVVSIDGWLRIINEHPQFDGMEHKDIPDENGKLLAIETTIWRKDRSRPIRIPEYLSECKQNTDPWRNMPARMLRHKSTIQCGRYAFGFAGIYAEGDAEIGTVSLGGDLGPMPMRDVTPRQDEQPRQLVRPDVERRTAYDQETGEILDDESDEETAARLDREGYAAMEGRDQ</sequence>
<dbReference type="STRING" id="439228.SAMN06295920_103132"/>
<organism evidence="2 3">
    <name type="scientific">Rhizorhabdus histidinilytica</name>
    <dbReference type="NCBI Taxonomy" id="439228"/>
    <lineage>
        <taxon>Bacteria</taxon>
        <taxon>Pseudomonadati</taxon>
        <taxon>Pseudomonadota</taxon>
        <taxon>Alphaproteobacteria</taxon>
        <taxon>Sphingomonadales</taxon>
        <taxon>Sphingomonadaceae</taxon>
        <taxon>Rhizorhabdus</taxon>
    </lineage>
</organism>
<dbReference type="AlphaFoldDB" id="A0A1T5BMY2"/>
<evidence type="ECO:0000256" key="1">
    <source>
        <dbReference type="SAM" id="MobiDB-lite"/>
    </source>
</evidence>
<dbReference type="GO" id="GO:0006259">
    <property type="term" value="P:DNA metabolic process"/>
    <property type="evidence" value="ECO:0007669"/>
    <property type="project" value="InterPro"/>
</dbReference>
<dbReference type="RefSeq" id="WP_217699567.1">
    <property type="nucleotide sequence ID" value="NZ_FUYM01000003.1"/>
</dbReference>
<dbReference type="InterPro" id="IPR018330">
    <property type="entry name" value="RecT_fam"/>
</dbReference>
<name>A0A1T5BMY2_9SPHN</name>
<evidence type="ECO:0000313" key="2">
    <source>
        <dbReference type="EMBL" id="SKB48505.1"/>
    </source>
</evidence>
<dbReference type="Pfam" id="PF03837">
    <property type="entry name" value="RecT"/>
    <property type="match status" value="1"/>
</dbReference>
<dbReference type="Proteomes" id="UP000189818">
    <property type="component" value="Unassembled WGS sequence"/>
</dbReference>
<proteinExistence type="predicted"/>
<feature type="compositionally biased region" description="Basic and acidic residues" evidence="1">
    <location>
        <begin position="222"/>
        <end position="244"/>
    </location>
</feature>